<keyword evidence="1" id="KW-0472">Membrane</keyword>
<dbReference type="RefSeq" id="WP_034570289.1">
    <property type="nucleotide sequence ID" value="NZ_JQBS01000032.1"/>
</dbReference>
<accession>A0A0R2HUC2</accession>
<dbReference type="Proteomes" id="UP000051658">
    <property type="component" value="Unassembled WGS sequence"/>
</dbReference>
<reference evidence="2 3" key="1">
    <citation type="journal article" date="2015" name="Genome Announc.">
        <title>Expanding the biotechnology potential of lactobacilli through comparative genomics of 213 strains and associated genera.</title>
        <authorList>
            <person name="Sun Z."/>
            <person name="Harris H.M."/>
            <person name="McCann A."/>
            <person name="Guo C."/>
            <person name="Argimon S."/>
            <person name="Zhang W."/>
            <person name="Yang X."/>
            <person name="Jeffery I.B."/>
            <person name="Cooney J.C."/>
            <person name="Kagawa T.F."/>
            <person name="Liu W."/>
            <person name="Song Y."/>
            <person name="Salvetti E."/>
            <person name="Wrobel A."/>
            <person name="Rasinkangas P."/>
            <person name="Parkhill J."/>
            <person name="Rea M.C."/>
            <person name="O'Sullivan O."/>
            <person name="Ritari J."/>
            <person name="Douillard F.P."/>
            <person name="Paul Ross R."/>
            <person name="Yang R."/>
            <person name="Briner A.E."/>
            <person name="Felis G.E."/>
            <person name="de Vos W.M."/>
            <person name="Barrangou R."/>
            <person name="Klaenhammer T.R."/>
            <person name="Caufield P.W."/>
            <person name="Cui Y."/>
            <person name="Zhang H."/>
            <person name="O'Toole P.W."/>
        </authorList>
    </citation>
    <scope>NUCLEOTIDE SEQUENCE [LARGE SCALE GENOMIC DNA]</scope>
    <source>
        <strain evidence="2 3">DSM 20623</strain>
    </source>
</reference>
<dbReference type="GeneID" id="89588633"/>
<dbReference type="EMBL" id="JQBS01000032">
    <property type="protein sequence ID" value="KRN56303.1"/>
    <property type="molecule type" value="Genomic_DNA"/>
</dbReference>
<evidence type="ECO:0008006" key="4">
    <source>
        <dbReference type="Google" id="ProtNLM"/>
    </source>
</evidence>
<protein>
    <recommendedName>
        <fullName evidence="4">Niacin transporter NiaX</fullName>
    </recommendedName>
</protein>
<evidence type="ECO:0000256" key="1">
    <source>
        <dbReference type="SAM" id="Phobius"/>
    </source>
</evidence>
<feature type="transmembrane region" description="Helical" evidence="1">
    <location>
        <begin position="37"/>
        <end position="61"/>
    </location>
</feature>
<dbReference type="PATRIC" id="fig|1449336.4.peg.1446"/>
<feature type="transmembrane region" description="Helical" evidence="1">
    <location>
        <begin position="6"/>
        <end position="25"/>
    </location>
</feature>
<organism evidence="2 3">
    <name type="scientific">Carnobacterium divergens DSM 20623</name>
    <dbReference type="NCBI Taxonomy" id="1449336"/>
    <lineage>
        <taxon>Bacteria</taxon>
        <taxon>Bacillati</taxon>
        <taxon>Bacillota</taxon>
        <taxon>Bacilli</taxon>
        <taxon>Lactobacillales</taxon>
        <taxon>Carnobacteriaceae</taxon>
        <taxon>Carnobacterium</taxon>
    </lineage>
</organism>
<keyword evidence="1" id="KW-1133">Transmembrane helix</keyword>
<feature type="transmembrane region" description="Helical" evidence="1">
    <location>
        <begin position="67"/>
        <end position="94"/>
    </location>
</feature>
<dbReference type="eggNOG" id="ENOG5030PZZ">
    <property type="taxonomic scope" value="Bacteria"/>
</dbReference>
<sequence>MKVNKVQRLTISALLIAVGILIPLFSPIKLVLEPASFTLGSHVAIFIGMFISPVVAISVAVGTTFGFFIGGFPIIVVLRAATHVIFAGIGAWILEKRPKILSSTKNTILFSFLIGLLHAACEVVVVMFFYFAGGMQGAYYSQGFLQSIIGLVGIGSVIHSMIDFQLSYIIWRGLVARKRMSSNSIN</sequence>
<keyword evidence="1" id="KW-0812">Transmembrane</keyword>
<feature type="transmembrane region" description="Helical" evidence="1">
    <location>
        <begin position="106"/>
        <end position="132"/>
    </location>
</feature>
<evidence type="ECO:0000313" key="2">
    <source>
        <dbReference type="EMBL" id="KRN56303.1"/>
    </source>
</evidence>
<comment type="caution">
    <text evidence="2">The sequence shown here is derived from an EMBL/GenBank/DDBJ whole genome shotgun (WGS) entry which is preliminary data.</text>
</comment>
<proteinExistence type="predicted"/>
<feature type="transmembrane region" description="Helical" evidence="1">
    <location>
        <begin position="144"/>
        <end position="171"/>
    </location>
</feature>
<gene>
    <name evidence="2" type="ORF">IV74_GL001416</name>
</gene>
<dbReference type="AlphaFoldDB" id="A0A0R2HUC2"/>
<evidence type="ECO:0000313" key="3">
    <source>
        <dbReference type="Proteomes" id="UP000051658"/>
    </source>
</evidence>
<name>A0A0R2HUC2_CARDV</name>
<keyword evidence="3" id="KW-1185">Reference proteome</keyword>
<dbReference type="Gene3D" id="1.10.1760.20">
    <property type="match status" value="1"/>
</dbReference>